<name>A0ACA9N3I4_9GLOM</name>
<keyword evidence="2" id="KW-1185">Reference proteome</keyword>
<reference evidence="1" key="1">
    <citation type="submission" date="2021-06" db="EMBL/GenBank/DDBJ databases">
        <authorList>
            <person name="Kallberg Y."/>
            <person name="Tangrot J."/>
            <person name="Rosling A."/>
        </authorList>
    </citation>
    <scope>NUCLEOTIDE SEQUENCE</scope>
    <source>
        <strain evidence="1">28 12/20/2015</strain>
    </source>
</reference>
<gene>
    <name evidence="1" type="ORF">SPELUC_LOCUS8213</name>
</gene>
<evidence type="ECO:0000313" key="2">
    <source>
        <dbReference type="Proteomes" id="UP000789366"/>
    </source>
</evidence>
<sequence length="133" mass="15656">MHKNKQKEMTCNNPISSDESENNVNFEDDNEIIVDDKITIDKFSENNPELIAKNIQKIIYNSLFKYWDYSSQICLLAILLDPQLKEMSFANEETRYLIFGSAQRSQEFTDELDSYLNLRRTPLAIPDRDPLLW</sequence>
<dbReference type="EMBL" id="CAJVPW010011967">
    <property type="protein sequence ID" value="CAG8630736.1"/>
    <property type="molecule type" value="Genomic_DNA"/>
</dbReference>
<protein>
    <submittedName>
        <fullName evidence="1">15688_t:CDS:1</fullName>
    </submittedName>
</protein>
<comment type="caution">
    <text evidence="1">The sequence shown here is derived from an EMBL/GenBank/DDBJ whole genome shotgun (WGS) entry which is preliminary data.</text>
</comment>
<proteinExistence type="predicted"/>
<organism evidence="1 2">
    <name type="scientific">Cetraspora pellucida</name>
    <dbReference type="NCBI Taxonomy" id="1433469"/>
    <lineage>
        <taxon>Eukaryota</taxon>
        <taxon>Fungi</taxon>
        <taxon>Fungi incertae sedis</taxon>
        <taxon>Mucoromycota</taxon>
        <taxon>Glomeromycotina</taxon>
        <taxon>Glomeromycetes</taxon>
        <taxon>Diversisporales</taxon>
        <taxon>Gigasporaceae</taxon>
        <taxon>Cetraspora</taxon>
    </lineage>
</organism>
<dbReference type="Proteomes" id="UP000789366">
    <property type="component" value="Unassembled WGS sequence"/>
</dbReference>
<accession>A0ACA9N3I4</accession>
<evidence type="ECO:0000313" key="1">
    <source>
        <dbReference type="EMBL" id="CAG8630736.1"/>
    </source>
</evidence>